<dbReference type="InterPro" id="IPR015683">
    <property type="entry name" value="Ionotropic_Glu_rcpt"/>
</dbReference>
<dbReference type="SMART" id="SM00079">
    <property type="entry name" value="PBPe"/>
    <property type="match status" value="1"/>
</dbReference>
<evidence type="ECO:0000256" key="10">
    <source>
        <dbReference type="ARBA" id="ARBA00023286"/>
    </source>
</evidence>
<dbReference type="InterPro" id="IPR001320">
    <property type="entry name" value="Iontro_rcpt_C"/>
</dbReference>
<dbReference type="InterPro" id="IPR019594">
    <property type="entry name" value="Glu/Gly-bd"/>
</dbReference>
<evidence type="ECO:0000313" key="15">
    <source>
        <dbReference type="Proteomes" id="UP000616769"/>
    </source>
</evidence>
<evidence type="ECO:0000313" key="14">
    <source>
        <dbReference type="EMBL" id="KPM02574.1"/>
    </source>
</evidence>
<keyword evidence="4" id="KW-0812">Transmembrane</keyword>
<evidence type="ECO:0000256" key="5">
    <source>
        <dbReference type="ARBA" id="ARBA00022989"/>
    </source>
</evidence>
<dbReference type="SMART" id="SM00062">
    <property type="entry name" value="PBPb"/>
    <property type="match status" value="1"/>
</dbReference>
<keyword evidence="3" id="KW-0813">Transport</keyword>
<dbReference type="GO" id="GO:0015276">
    <property type="term" value="F:ligand-gated monoatomic ion channel activity"/>
    <property type="evidence" value="ECO:0007669"/>
    <property type="project" value="InterPro"/>
</dbReference>
<dbReference type="VEuPathDB" id="VectorBase:SSCA009760"/>
<evidence type="ECO:0000256" key="4">
    <source>
        <dbReference type="ARBA" id="ARBA00022692"/>
    </source>
</evidence>
<dbReference type="SUPFAM" id="SSF53850">
    <property type="entry name" value="Periplasmic binding protein-like II"/>
    <property type="match status" value="1"/>
</dbReference>
<dbReference type="Pfam" id="PF10613">
    <property type="entry name" value="Lig_chan-Glu_bd"/>
    <property type="match status" value="1"/>
</dbReference>
<comment type="subcellular location">
    <subcellularLocation>
        <location evidence="1">Membrane</location>
        <topology evidence="1">Multi-pass membrane protein</topology>
    </subcellularLocation>
</comment>
<dbReference type="Proteomes" id="UP000616769">
    <property type="component" value="Unassembled WGS sequence"/>
</dbReference>
<keyword evidence="10" id="KW-1071">Ligand-gated ion channel</keyword>
<evidence type="ECO:0000256" key="9">
    <source>
        <dbReference type="ARBA" id="ARBA00023180"/>
    </source>
</evidence>
<evidence type="ECO:0000256" key="6">
    <source>
        <dbReference type="ARBA" id="ARBA00023065"/>
    </source>
</evidence>
<keyword evidence="8 14" id="KW-0675">Receptor</keyword>
<dbReference type="GO" id="GO:0016020">
    <property type="term" value="C:membrane"/>
    <property type="evidence" value="ECO:0007669"/>
    <property type="project" value="UniProtKB-SubCell"/>
</dbReference>
<keyword evidence="9" id="KW-0325">Glycoprotein</keyword>
<feature type="domain" description="Ionotropic glutamate receptor C-terminal" evidence="13">
    <location>
        <begin position="1"/>
        <end position="217"/>
    </location>
</feature>
<dbReference type="AlphaFoldDB" id="A0A131ZUZ5"/>
<evidence type="ECO:0000256" key="3">
    <source>
        <dbReference type="ARBA" id="ARBA00022448"/>
    </source>
</evidence>
<dbReference type="OrthoDB" id="6510174at2759"/>
<evidence type="ECO:0000259" key="13">
    <source>
        <dbReference type="SMART" id="SM00079"/>
    </source>
</evidence>
<evidence type="ECO:0000256" key="7">
    <source>
        <dbReference type="ARBA" id="ARBA00023136"/>
    </source>
</evidence>
<dbReference type="InterPro" id="IPR001638">
    <property type="entry name" value="Solute-binding_3/MltF_N"/>
</dbReference>
<keyword evidence="11" id="KW-0407">Ion channel</keyword>
<dbReference type="Gene3D" id="3.40.190.10">
    <property type="entry name" value="Periplasmic binding protein-like II"/>
    <property type="match status" value="2"/>
</dbReference>
<name>A0A131ZUZ5_SARSC</name>
<proteinExistence type="inferred from homology"/>
<keyword evidence="7" id="KW-0472">Membrane</keyword>
<keyword evidence="5" id="KW-1133">Transmembrane helix</keyword>
<organism evidence="14 15">
    <name type="scientific">Sarcoptes scabiei</name>
    <name type="common">Itch mite</name>
    <name type="synonym">Acarus scabiei</name>
    <dbReference type="NCBI Taxonomy" id="52283"/>
    <lineage>
        <taxon>Eukaryota</taxon>
        <taxon>Metazoa</taxon>
        <taxon>Ecdysozoa</taxon>
        <taxon>Arthropoda</taxon>
        <taxon>Chelicerata</taxon>
        <taxon>Arachnida</taxon>
        <taxon>Acari</taxon>
        <taxon>Acariformes</taxon>
        <taxon>Sarcoptiformes</taxon>
        <taxon>Astigmata</taxon>
        <taxon>Psoroptidia</taxon>
        <taxon>Sarcoptoidea</taxon>
        <taxon>Sarcoptidae</taxon>
        <taxon>Sarcoptinae</taxon>
        <taxon>Sarcoptes</taxon>
    </lineage>
</organism>
<comment type="similarity">
    <text evidence="2">Belongs to the glutamate-gated ion channel (TC 1.A.10.1) family.</text>
</comment>
<evidence type="ECO:0000256" key="11">
    <source>
        <dbReference type="ARBA" id="ARBA00023303"/>
    </source>
</evidence>
<accession>A0A131ZUZ5</accession>
<evidence type="ECO:0000256" key="8">
    <source>
        <dbReference type="ARBA" id="ARBA00023170"/>
    </source>
</evidence>
<evidence type="ECO:0000256" key="1">
    <source>
        <dbReference type="ARBA" id="ARBA00004141"/>
    </source>
</evidence>
<dbReference type="EMBL" id="JXLN01002227">
    <property type="protein sequence ID" value="KPM02574.1"/>
    <property type="molecule type" value="Genomic_DNA"/>
</dbReference>
<evidence type="ECO:0000259" key="12">
    <source>
        <dbReference type="SMART" id="SM00062"/>
    </source>
</evidence>
<protein>
    <submittedName>
        <fullName evidence="14">Glutamate receptor, ionotropic kainate 2-like protein 1</fullName>
    </submittedName>
</protein>
<keyword evidence="6" id="KW-0406">Ion transport</keyword>
<gene>
    <name evidence="14" type="ORF">QR98_0009890</name>
</gene>
<sequence>MAEIGDVGQFSYQLRILPEAIYGGEIGETRPQGLIGEIYENNVDFILADMEITPERSKLIQFTRPFMSSKLAALVQRINHSESLDFREVLQKNKRAVIKGSLVERYFKTSKNPLVYHLLPDSVPDIAKGIEMVKSKNNFALISDSARLELIANNDCNLQVIQAKTDSSDEFGSDFKADYAIGVSKDSPFFGYFENSLKFLDETGRLEAVIDQHWFDQCEQQFMESRHHQQQQQQQLENKEQSEEHRHKHLHHSKPKLDQTNSAIKSSRHFAAIRLALLQQFLIVSSNSHHKRRDFRAE</sequence>
<reference evidence="14 15" key="1">
    <citation type="journal article" date="2015" name="Parasit. Vectors">
        <title>Draft genome of the scabies mite.</title>
        <authorList>
            <person name="Rider S.D.Jr."/>
            <person name="Morgan M.S."/>
            <person name="Arlian L.G."/>
        </authorList>
    </citation>
    <scope>NUCLEOTIDE SEQUENCE [LARGE SCALE GENOMIC DNA]</scope>
    <source>
        <strain evidence="14">Arlian Lab</strain>
    </source>
</reference>
<dbReference type="PANTHER" id="PTHR18966">
    <property type="entry name" value="IONOTROPIC GLUTAMATE RECEPTOR"/>
    <property type="match status" value="1"/>
</dbReference>
<feature type="domain" description="Solute-binding protein family 3/N-terminal" evidence="12">
    <location>
        <begin position="13"/>
        <end position="216"/>
    </location>
</feature>
<evidence type="ECO:0000256" key="2">
    <source>
        <dbReference type="ARBA" id="ARBA00008685"/>
    </source>
</evidence>
<comment type="caution">
    <text evidence="14">The sequence shown here is derived from an EMBL/GenBank/DDBJ whole genome shotgun (WGS) entry which is preliminary data.</text>
</comment>